<dbReference type="Proteomes" id="UP000002608">
    <property type="component" value="Chromosome"/>
</dbReference>
<sequence>MEANALPNDIGSKISSTLIENLDAANFCDHVHRHFTNVPPTRERVLDRLIVHKFEDYYTQIVEVISEKKHKARRIGDLFDVIPRGECLDLFLDLIKEHCMGTEQIKKFSQDIELLTLIFSTKAGIEWDRLYASNEYEICMTELFSTIFHRLTDRSVPIPALNTKLNDKYQAERINKLLRHMSKLWLNQHSDYSI</sequence>
<gene>
    <name evidence="1" type="ordered locus">Spea_1596</name>
</gene>
<dbReference type="KEGG" id="spl:Spea_1596"/>
<accession>A8H2Y4</accession>
<organism evidence="1 2">
    <name type="scientific">Shewanella pealeana (strain ATCC 700345 / ANG-SQ1)</name>
    <dbReference type="NCBI Taxonomy" id="398579"/>
    <lineage>
        <taxon>Bacteria</taxon>
        <taxon>Pseudomonadati</taxon>
        <taxon>Pseudomonadota</taxon>
        <taxon>Gammaproteobacteria</taxon>
        <taxon>Alteromonadales</taxon>
        <taxon>Shewanellaceae</taxon>
        <taxon>Shewanella</taxon>
    </lineage>
</organism>
<dbReference type="OrthoDB" id="6213090at2"/>
<dbReference type="RefSeq" id="WP_012154845.1">
    <property type="nucleotide sequence ID" value="NC_009901.1"/>
</dbReference>
<dbReference type="AlphaFoldDB" id="A8H2Y4"/>
<dbReference type="eggNOG" id="ENOG50348TW">
    <property type="taxonomic scope" value="Bacteria"/>
</dbReference>
<keyword evidence="2" id="KW-1185">Reference proteome</keyword>
<reference evidence="1 2" key="1">
    <citation type="submission" date="2007-10" db="EMBL/GenBank/DDBJ databases">
        <title>Complete sequence of Shewanella pealeana ATCC 700345.</title>
        <authorList>
            <consortium name="US DOE Joint Genome Institute"/>
            <person name="Copeland A."/>
            <person name="Lucas S."/>
            <person name="Lapidus A."/>
            <person name="Barry K."/>
            <person name="Glavina del Rio T."/>
            <person name="Dalin E."/>
            <person name="Tice H."/>
            <person name="Pitluck S."/>
            <person name="Chertkov O."/>
            <person name="Brettin T."/>
            <person name="Bruce D."/>
            <person name="Detter J.C."/>
            <person name="Han C."/>
            <person name="Schmutz J."/>
            <person name="Larimer F."/>
            <person name="Land M."/>
            <person name="Hauser L."/>
            <person name="Kyrpides N."/>
            <person name="Kim E."/>
            <person name="Zhao J.-S.Z."/>
            <person name="Manno D."/>
            <person name="Hawari J."/>
            <person name="Richardson P."/>
        </authorList>
    </citation>
    <scope>NUCLEOTIDE SEQUENCE [LARGE SCALE GENOMIC DNA]</scope>
    <source>
        <strain evidence="2">ATCC 700345 / ANG-SQ1</strain>
    </source>
</reference>
<evidence type="ECO:0000313" key="1">
    <source>
        <dbReference type="EMBL" id="ABV86921.1"/>
    </source>
</evidence>
<name>A8H2Y4_SHEPA</name>
<dbReference type="EMBL" id="CP000851">
    <property type="protein sequence ID" value="ABV86921.1"/>
    <property type="molecule type" value="Genomic_DNA"/>
</dbReference>
<proteinExistence type="predicted"/>
<dbReference type="HOGENOM" id="CLU_1401611_0_0_6"/>
<evidence type="ECO:0000313" key="2">
    <source>
        <dbReference type="Proteomes" id="UP000002608"/>
    </source>
</evidence>
<protein>
    <submittedName>
        <fullName evidence="1">Uncharacterized protein</fullName>
    </submittedName>
</protein>